<name>A0A0U3QYS2_9MICC</name>
<keyword evidence="3" id="KW-1003">Cell membrane</keyword>
<comment type="similarity">
    <text evidence="8">Belongs to the binding-protein-dependent transport system permease family.</text>
</comment>
<dbReference type="InterPro" id="IPR010065">
    <property type="entry name" value="AA_ABC_transptr_permease_3TM"/>
</dbReference>
<evidence type="ECO:0000256" key="4">
    <source>
        <dbReference type="ARBA" id="ARBA00022692"/>
    </source>
</evidence>
<evidence type="ECO:0000256" key="2">
    <source>
        <dbReference type="ARBA" id="ARBA00022448"/>
    </source>
</evidence>
<dbReference type="Pfam" id="PF00528">
    <property type="entry name" value="BPD_transp_1"/>
    <property type="match status" value="1"/>
</dbReference>
<dbReference type="CDD" id="cd06261">
    <property type="entry name" value="TM_PBP2"/>
    <property type="match status" value="1"/>
</dbReference>
<dbReference type="GO" id="GO:0043190">
    <property type="term" value="C:ATP-binding cassette (ABC) transporter complex"/>
    <property type="evidence" value="ECO:0007669"/>
    <property type="project" value="InterPro"/>
</dbReference>
<evidence type="ECO:0000256" key="7">
    <source>
        <dbReference type="ARBA" id="ARBA00023136"/>
    </source>
</evidence>
<proteinExistence type="inferred from homology"/>
<feature type="transmembrane region" description="Helical" evidence="8">
    <location>
        <begin position="53"/>
        <end position="76"/>
    </location>
</feature>
<dbReference type="InterPro" id="IPR043429">
    <property type="entry name" value="ArtM/GltK/GlnP/TcyL/YhdX-like"/>
</dbReference>
<accession>A0A0U3QYS2</accession>
<evidence type="ECO:0000259" key="9">
    <source>
        <dbReference type="PROSITE" id="PS50928"/>
    </source>
</evidence>
<keyword evidence="6 8" id="KW-1133">Transmembrane helix</keyword>
<comment type="subcellular location">
    <subcellularLocation>
        <location evidence="1 8">Cell membrane</location>
        <topology evidence="1 8">Multi-pass membrane protein</topology>
    </subcellularLocation>
</comment>
<dbReference type="GO" id="GO:0022857">
    <property type="term" value="F:transmembrane transporter activity"/>
    <property type="evidence" value="ECO:0007669"/>
    <property type="project" value="InterPro"/>
</dbReference>
<dbReference type="InterPro" id="IPR035906">
    <property type="entry name" value="MetI-like_sf"/>
</dbReference>
<dbReference type="EMBL" id="CP013747">
    <property type="protein sequence ID" value="ALV42028.1"/>
    <property type="molecule type" value="Genomic_DNA"/>
</dbReference>
<protein>
    <submittedName>
        <fullName evidence="10">Amino acid ABC transporter permease</fullName>
    </submittedName>
</protein>
<dbReference type="NCBIfam" id="TIGR01726">
    <property type="entry name" value="HEQRo_perm_3TM"/>
    <property type="match status" value="1"/>
</dbReference>
<gene>
    <name evidence="10" type="ORF">AU252_13390</name>
</gene>
<dbReference type="SUPFAM" id="SSF161098">
    <property type="entry name" value="MetI-like"/>
    <property type="match status" value="1"/>
</dbReference>
<feature type="transmembrane region" description="Helical" evidence="8">
    <location>
        <begin position="88"/>
        <end position="107"/>
    </location>
</feature>
<evidence type="ECO:0000313" key="10">
    <source>
        <dbReference type="EMBL" id="ALV42028.1"/>
    </source>
</evidence>
<sequence length="229" mass="24897">MFRAFDWQDLIPLAKGAWLTIQLCAMSGILGIIFGLILGIARTSPSRIARWISTIYISCVRGIPILVIIFFIFFGIPLLFPGLELDKFASAVIALTCFAAAYVAEIVRGSIEAVPRGQSEAADALGLNYWAKLRYVVMPQARKIMVPPGVGFIIGLVKDSSLVTVTGLVELTHAGNIVTNLTGDPIMTFLTVAAMYFVICYSISLLGRLYEKRTGIQVDPLKLPEPASV</sequence>
<dbReference type="STRING" id="121292.AU252_13390"/>
<evidence type="ECO:0000256" key="3">
    <source>
        <dbReference type="ARBA" id="ARBA00022475"/>
    </source>
</evidence>
<feature type="transmembrane region" description="Helical" evidence="8">
    <location>
        <begin position="186"/>
        <end position="207"/>
    </location>
</feature>
<dbReference type="Proteomes" id="UP000065151">
    <property type="component" value="Chromosome"/>
</dbReference>
<dbReference type="PANTHER" id="PTHR30614:SF0">
    <property type="entry name" value="L-CYSTINE TRANSPORT SYSTEM PERMEASE PROTEIN TCYL"/>
    <property type="match status" value="1"/>
</dbReference>
<feature type="transmembrane region" description="Helical" evidence="8">
    <location>
        <begin position="20"/>
        <end position="41"/>
    </location>
</feature>
<evidence type="ECO:0000256" key="1">
    <source>
        <dbReference type="ARBA" id="ARBA00004651"/>
    </source>
</evidence>
<dbReference type="RefSeq" id="WP_058931152.1">
    <property type="nucleotide sequence ID" value="NZ_CP013747.1"/>
</dbReference>
<dbReference type="Gene3D" id="1.10.3720.10">
    <property type="entry name" value="MetI-like"/>
    <property type="match status" value="1"/>
</dbReference>
<evidence type="ECO:0000313" key="11">
    <source>
        <dbReference type="Proteomes" id="UP000065151"/>
    </source>
</evidence>
<dbReference type="InterPro" id="IPR000515">
    <property type="entry name" value="MetI-like"/>
</dbReference>
<feature type="domain" description="ABC transmembrane type-1" evidence="9">
    <location>
        <begin position="17"/>
        <end position="207"/>
    </location>
</feature>
<dbReference type="AlphaFoldDB" id="A0A0U3QYS2"/>
<keyword evidence="7 8" id="KW-0472">Membrane</keyword>
<organism evidence="10">
    <name type="scientific">Pseudarthrobacter sulfonivorans</name>
    <dbReference type="NCBI Taxonomy" id="121292"/>
    <lineage>
        <taxon>Bacteria</taxon>
        <taxon>Bacillati</taxon>
        <taxon>Actinomycetota</taxon>
        <taxon>Actinomycetes</taxon>
        <taxon>Micrococcales</taxon>
        <taxon>Micrococcaceae</taxon>
        <taxon>Pseudarthrobacter</taxon>
    </lineage>
</organism>
<keyword evidence="5" id="KW-0029">Amino-acid transport</keyword>
<keyword evidence="2 8" id="KW-0813">Transport</keyword>
<evidence type="ECO:0000256" key="8">
    <source>
        <dbReference type="RuleBase" id="RU363032"/>
    </source>
</evidence>
<evidence type="ECO:0000256" key="6">
    <source>
        <dbReference type="ARBA" id="ARBA00022989"/>
    </source>
</evidence>
<dbReference type="PANTHER" id="PTHR30614">
    <property type="entry name" value="MEMBRANE COMPONENT OF AMINO ACID ABC TRANSPORTER"/>
    <property type="match status" value="1"/>
</dbReference>
<dbReference type="KEGG" id="psul:AU252_13390"/>
<reference evidence="10 11" key="1">
    <citation type="submission" date="2015-12" db="EMBL/GenBank/DDBJ databases">
        <authorList>
            <person name="Shamseldin A."/>
            <person name="Moawad H."/>
            <person name="Abd El-Rahim W.M."/>
            <person name="Sadowsky M.J."/>
        </authorList>
    </citation>
    <scope>NUCLEOTIDE SEQUENCE [LARGE SCALE GENOMIC DNA]</scope>
    <source>
        <strain evidence="10 11">Ar51</strain>
    </source>
</reference>
<dbReference type="GO" id="GO:0006865">
    <property type="term" value="P:amino acid transport"/>
    <property type="evidence" value="ECO:0007669"/>
    <property type="project" value="UniProtKB-KW"/>
</dbReference>
<keyword evidence="4 8" id="KW-0812">Transmembrane</keyword>
<feature type="transmembrane region" description="Helical" evidence="8">
    <location>
        <begin position="144"/>
        <end position="166"/>
    </location>
</feature>
<dbReference type="PROSITE" id="PS50928">
    <property type="entry name" value="ABC_TM1"/>
    <property type="match status" value="1"/>
</dbReference>
<evidence type="ECO:0000256" key="5">
    <source>
        <dbReference type="ARBA" id="ARBA00022970"/>
    </source>
</evidence>